<keyword evidence="2" id="KW-0012">Acyltransferase</keyword>
<dbReference type="AlphaFoldDB" id="A0AA39CVN0"/>
<feature type="domain" description="N-acetyltransferase" evidence="3">
    <location>
        <begin position="25"/>
        <end position="167"/>
    </location>
</feature>
<dbReference type="PANTHER" id="PTHR43877">
    <property type="entry name" value="AMINOALKYLPHOSPHONATE N-ACETYLTRANSFERASE-RELATED-RELATED"/>
    <property type="match status" value="1"/>
</dbReference>
<dbReference type="InterPro" id="IPR016181">
    <property type="entry name" value="Acyl_CoA_acyltransferase"/>
</dbReference>
<comment type="caution">
    <text evidence="4">The sequence shown here is derived from an EMBL/GenBank/DDBJ whole genome shotgun (WGS) entry which is preliminary data.</text>
</comment>
<protein>
    <recommendedName>
        <fullName evidence="3">N-acetyltransferase domain-containing protein</fullName>
    </recommendedName>
</protein>
<dbReference type="NCBIfam" id="NF040501">
    <property type="entry name" value="resist_ArsN2"/>
    <property type="match status" value="1"/>
</dbReference>
<dbReference type="EMBL" id="JAPDRN010000077">
    <property type="protein sequence ID" value="KAJ9627445.1"/>
    <property type="molecule type" value="Genomic_DNA"/>
</dbReference>
<reference evidence="4" key="1">
    <citation type="submission" date="2022-10" db="EMBL/GenBank/DDBJ databases">
        <title>Culturing micro-colonial fungi from biological soil crusts in the Mojave desert and describing Neophaeococcomyces mojavensis, and introducing the new genera and species Taxawa tesnikishii.</title>
        <authorList>
            <person name="Kurbessoian T."/>
            <person name="Stajich J.E."/>
        </authorList>
    </citation>
    <scope>NUCLEOTIDE SEQUENCE</scope>
    <source>
        <strain evidence="4">TK_35</strain>
    </source>
</reference>
<proteinExistence type="predicted"/>
<evidence type="ECO:0000259" key="3">
    <source>
        <dbReference type="PROSITE" id="PS51186"/>
    </source>
</evidence>
<evidence type="ECO:0000256" key="1">
    <source>
        <dbReference type="ARBA" id="ARBA00022679"/>
    </source>
</evidence>
<keyword evidence="1" id="KW-0808">Transferase</keyword>
<gene>
    <name evidence="4" type="ORF">H2204_009672</name>
</gene>
<dbReference type="Gene3D" id="3.40.630.30">
    <property type="match status" value="1"/>
</dbReference>
<name>A0AA39CVN0_9EURO</name>
<organism evidence="4">
    <name type="scientific">Knufia peltigerae</name>
    <dbReference type="NCBI Taxonomy" id="1002370"/>
    <lineage>
        <taxon>Eukaryota</taxon>
        <taxon>Fungi</taxon>
        <taxon>Dikarya</taxon>
        <taxon>Ascomycota</taxon>
        <taxon>Pezizomycotina</taxon>
        <taxon>Eurotiomycetes</taxon>
        <taxon>Chaetothyriomycetidae</taxon>
        <taxon>Chaetothyriales</taxon>
        <taxon>Trichomeriaceae</taxon>
        <taxon>Knufia</taxon>
    </lineage>
</organism>
<sequence>MGARPMPRKDDDELRIAGPERRGGCRMRVMETALSADVLALLEASGLPTEDLRAGRPITFLAASLNGELLGCVGYESSRDVVLLRSLAIQPMSQGRGLGRQLVVELEQHAKAAGGRTVFLLTTTAAPFFEQLGYECVARDAAPGFIAASTQFSGLCPGSAQLMMRRL</sequence>
<accession>A0AA39CVN0</accession>
<dbReference type="Pfam" id="PF00583">
    <property type="entry name" value="Acetyltransf_1"/>
    <property type="match status" value="1"/>
</dbReference>
<evidence type="ECO:0000313" key="4">
    <source>
        <dbReference type="EMBL" id="KAJ9627445.1"/>
    </source>
</evidence>
<dbReference type="GO" id="GO:0016747">
    <property type="term" value="F:acyltransferase activity, transferring groups other than amino-acyl groups"/>
    <property type="evidence" value="ECO:0007669"/>
    <property type="project" value="InterPro"/>
</dbReference>
<evidence type="ECO:0000256" key="2">
    <source>
        <dbReference type="ARBA" id="ARBA00023315"/>
    </source>
</evidence>
<dbReference type="InterPro" id="IPR050832">
    <property type="entry name" value="Bact_Acetyltransf"/>
</dbReference>
<dbReference type="PANTHER" id="PTHR43877:SF2">
    <property type="entry name" value="AMINOALKYLPHOSPHONATE N-ACETYLTRANSFERASE-RELATED"/>
    <property type="match status" value="1"/>
</dbReference>
<dbReference type="SUPFAM" id="SSF55729">
    <property type="entry name" value="Acyl-CoA N-acyltransferases (Nat)"/>
    <property type="match status" value="1"/>
</dbReference>
<dbReference type="CDD" id="cd04301">
    <property type="entry name" value="NAT_SF"/>
    <property type="match status" value="1"/>
</dbReference>
<dbReference type="PROSITE" id="PS51186">
    <property type="entry name" value="GNAT"/>
    <property type="match status" value="1"/>
</dbReference>
<dbReference type="InterPro" id="IPR000182">
    <property type="entry name" value="GNAT_dom"/>
</dbReference>